<dbReference type="PANTHER" id="PTHR43774:SF1">
    <property type="entry name" value="PEPTIDE METHIONINE SULFOXIDE REDUCTASE MSRA 2"/>
    <property type="match status" value="1"/>
</dbReference>
<dbReference type="GO" id="GO:0033744">
    <property type="term" value="F:L-methionine:thioredoxin-disulfide S-oxidoreductase activity"/>
    <property type="evidence" value="ECO:0007669"/>
    <property type="project" value="RHEA"/>
</dbReference>
<dbReference type="Pfam" id="PF01625">
    <property type="entry name" value="PMSR"/>
    <property type="match status" value="1"/>
</dbReference>
<dbReference type="EMBL" id="FOEG01000005">
    <property type="protein sequence ID" value="SEO96396.1"/>
    <property type="molecule type" value="Genomic_DNA"/>
</dbReference>
<dbReference type="SUPFAM" id="SSF55068">
    <property type="entry name" value="Peptide methionine sulfoxide reductase"/>
    <property type="match status" value="1"/>
</dbReference>
<dbReference type="GO" id="GO:0008113">
    <property type="term" value="F:peptide-methionine (S)-S-oxide reductase activity"/>
    <property type="evidence" value="ECO:0007669"/>
    <property type="project" value="UniProtKB-UniRule"/>
</dbReference>
<feature type="domain" description="Peptide methionine sulphoxide reductase MsrA" evidence="5">
    <location>
        <begin position="6"/>
        <end position="159"/>
    </location>
</feature>
<evidence type="ECO:0000259" key="5">
    <source>
        <dbReference type="Pfam" id="PF01625"/>
    </source>
</evidence>
<dbReference type="RefSeq" id="WP_091644250.1">
    <property type="nucleotide sequence ID" value="NZ_FOEG01000005.1"/>
</dbReference>
<dbReference type="NCBIfam" id="TIGR00401">
    <property type="entry name" value="msrA"/>
    <property type="match status" value="1"/>
</dbReference>
<evidence type="ECO:0000256" key="1">
    <source>
        <dbReference type="ARBA" id="ARBA00023002"/>
    </source>
</evidence>
<proteinExistence type="inferred from homology"/>
<feature type="active site" evidence="4">
    <location>
        <position position="13"/>
    </location>
</feature>
<evidence type="ECO:0000256" key="3">
    <source>
        <dbReference type="ARBA" id="ARBA00048782"/>
    </source>
</evidence>
<comment type="catalytic activity">
    <reaction evidence="2 4">
        <text>L-methionyl-[protein] + [thioredoxin]-disulfide + H2O = L-methionyl-(S)-S-oxide-[protein] + [thioredoxin]-dithiol</text>
        <dbReference type="Rhea" id="RHEA:14217"/>
        <dbReference type="Rhea" id="RHEA-COMP:10698"/>
        <dbReference type="Rhea" id="RHEA-COMP:10700"/>
        <dbReference type="Rhea" id="RHEA-COMP:12313"/>
        <dbReference type="Rhea" id="RHEA-COMP:12315"/>
        <dbReference type="ChEBI" id="CHEBI:15377"/>
        <dbReference type="ChEBI" id="CHEBI:16044"/>
        <dbReference type="ChEBI" id="CHEBI:29950"/>
        <dbReference type="ChEBI" id="CHEBI:44120"/>
        <dbReference type="ChEBI" id="CHEBI:50058"/>
        <dbReference type="EC" id="1.8.4.11"/>
    </reaction>
</comment>
<dbReference type="STRING" id="406100.SAMN04488052_10563"/>
<comment type="similarity">
    <text evidence="4">Belongs to the MsrA Met sulfoxide reductase family.</text>
</comment>
<evidence type="ECO:0000256" key="4">
    <source>
        <dbReference type="HAMAP-Rule" id="MF_01401"/>
    </source>
</evidence>
<gene>
    <name evidence="4" type="primary">msrA</name>
    <name evidence="6" type="ORF">SAMN04488052_10563</name>
</gene>
<evidence type="ECO:0000313" key="7">
    <source>
        <dbReference type="Proteomes" id="UP000199657"/>
    </source>
</evidence>
<protein>
    <recommendedName>
        <fullName evidence="4">Peptide methionine sulfoxide reductase MsrA</fullName>
        <shortName evidence="4">Protein-methionine-S-oxide reductase</shortName>
        <ecNumber evidence="4">1.8.4.11</ecNumber>
    </recommendedName>
    <alternativeName>
        <fullName evidence="4">Peptide-methionine (S)-S-oxide reductase</fullName>
        <shortName evidence="4">Peptide Met(O) reductase</shortName>
    </alternativeName>
</protein>
<dbReference type="PANTHER" id="PTHR43774">
    <property type="entry name" value="PEPTIDE METHIONINE SULFOXIDE REDUCTASE"/>
    <property type="match status" value="1"/>
</dbReference>
<comment type="function">
    <text evidence="4">Has an important function as a repair enzyme for proteins that have been inactivated by oxidation. Catalyzes the reversible oxidation-reduction of methionine sulfoxide in proteins to methionine.</text>
</comment>
<dbReference type="EC" id="1.8.4.11" evidence="4"/>
<accession>A0A1H8U019</accession>
<dbReference type="InterPro" id="IPR036509">
    <property type="entry name" value="Met_Sox_Rdtase_MsrA_sf"/>
</dbReference>
<dbReference type="OrthoDB" id="4174719at2"/>
<keyword evidence="1 4" id="KW-0560">Oxidoreductase</keyword>
<dbReference type="InterPro" id="IPR002569">
    <property type="entry name" value="Met_Sox_Rdtase_MsrA_dom"/>
</dbReference>
<name>A0A1H8U019_9GAMM</name>
<evidence type="ECO:0000256" key="2">
    <source>
        <dbReference type="ARBA" id="ARBA00047806"/>
    </source>
</evidence>
<sequence>MSTQQTAILGGGCFWCLDAVFRELSGVHEVVSGYAGGERENPTYEQVCSGATGHAEVVRVRFDPDVISYAELLQVFFNIHDPTQLNRQGNDVGTQYRSTIMPLDDEQERQAREAVRREEDSGVWQHPVVTTIEPDVTFWPAETEHQDFFSANMFQPYCQFVIAPKLKHAREAFPERMQS</sequence>
<reference evidence="6 7" key="1">
    <citation type="submission" date="2016-10" db="EMBL/GenBank/DDBJ databases">
        <authorList>
            <person name="de Groot N.N."/>
        </authorList>
    </citation>
    <scope>NUCLEOTIDE SEQUENCE [LARGE SCALE GENOMIC DNA]</scope>
    <source>
        <strain evidence="6 7">CGMCC 1.6291</strain>
    </source>
</reference>
<dbReference type="AlphaFoldDB" id="A0A1H8U019"/>
<dbReference type="Proteomes" id="UP000199657">
    <property type="component" value="Unassembled WGS sequence"/>
</dbReference>
<dbReference type="HAMAP" id="MF_01401">
    <property type="entry name" value="MsrA"/>
    <property type="match status" value="1"/>
</dbReference>
<evidence type="ECO:0000313" key="6">
    <source>
        <dbReference type="EMBL" id="SEO96396.1"/>
    </source>
</evidence>
<keyword evidence="7" id="KW-1185">Reference proteome</keyword>
<comment type="catalytic activity">
    <reaction evidence="3 4">
        <text>[thioredoxin]-disulfide + L-methionine + H2O = L-methionine (S)-S-oxide + [thioredoxin]-dithiol</text>
        <dbReference type="Rhea" id="RHEA:19993"/>
        <dbReference type="Rhea" id="RHEA-COMP:10698"/>
        <dbReference type="Rhea" id="RHEA-COMP:10700"/>
        <dbReference type="ChEBI" id="CHEBI:15377"/>
        <dbReference type="ChEBI" id="CHEBI:29950"/>
        <dbReference type="ChEBI" id="CHEBI:50058"/>
        <dbReference type="ChEBI" id="CHEBI:57844"/>
        <dbReference type="ChEBI" id="CHEBI:58772"/>
        <dbReference type="EC" id="1.8.4.11"/>
    </reaction>
</comment>
<organism evidence="6 7">
    <name type="scientific">Aquisalimonas asiatica</name>
    <dbReference type="NCBI Taxonomy" id="406100"/>
    <lineage>
        <taxon>Bacteria</taxon>
        <taxon>Pseudomonadati</taxon>
        <taxon>Pseudomonadota</taxon>
        <taxon>Gammaproteobacteria</taxon>
        <taxon>Chromatiales</taxon>
        <taxon>Ectothiorhodospiraceae</taxon>
        <taxon>Aquisalimonas</taxon>
    </lineage>
</organism>
<dbReference type="Gene3D" id="3.30.1060.10">
    <property type="entry name" value="Peptide methionine sulphoxide reductase MsrA"/>
    <property type="match status" value="1"/>
</dbReference>